<protein>
    <submittedName>
        <fullName evidence="2">Uncharacterized protein</fullName>
    </submittedName>
</protein>
<gene>
    <name evidence="2" type="ORF">LR3_08365</name>
</gene>
<proteinExistence type="predicted"/>
<feature type="transmembrane region" description="Helical" evidence="1">
    <location>
        <begin position="49"/>
        <end position="70"/>
    </location>
</feature>
<evidence type="ECO:0000313" key="2">
    <source>
        <dbReference type="EMBL" id="KEK16075.1"/>
    </source>
</evidence>
<feature type="transmembrane region" description="Helical" evidence="1">
    <location>
        <begin position="16"/>
        <end position="42"/>
    </location>
</feature>
<evidence type="ECO:0000313" key="3">
    <source>
        <dbReference type="Proteomes" id="UP000027731"/>
    </source>
</evidence>
<sequence>MVSKLKKKFSTLPTWFQYYLIILSIFLGFVLFMFLPIFLATFCFCSGHWVWGLLTVFFVALPSITFITVWTNEHDGWW</sequence>
<name>A0A073JQQ5_LIMRT</name>
<keyword evidence="1" id="KW-0812">Transmembrane</keyword>
<organism evidence="2 3">
    <name type="scientific">Limosilactobacillus reuteri</name>
    <name type="common">Lactobacillus reuteri</name>
    <dbReference type="NCBI Taxonomy" id="1598"/>
    <lineage>
        <taxon>Bacteria</taxon>
        <taxon>Bacillati</taxon>
        <taxon>Bacillota</taxon>
        <taxon>Bacilli</taxon>
        <taxon>Lactobacillales</taxon>
        <taxon>Lactobacillaceae</taxon>
        <taxon>Limosilactobacillus</taxon>
    </lineage>
</organism>
<dbReference type="EMBL" id="JOSX01000010">
    <property type="protein sequence ID" value="KEK16075.1"/>
    <property type="molecule type" value="Genomic_DNA"/>
</dbReference>
<keyword evidence="1" id="KW-1133">Transmembrane helix</keyword>
<keyword evidence="1" id="KW-0472">Membrane</keyword>
<dbReference type="AlphaFoldDB" id="A0A073JQQ5"/>
<comment type="caution">
    <text evidence="2">The sequence shown here is derived from an EMBL/GenBank/DDBJ whole genome shotgun (WGS) entry which is preliminary data.</text>
</comment>
<evidence type="ECO:0000256" key="1">
    <source>
        <dbReference type="SAM" id="Phobius"/>
    </source>
</evidence>
<dbReference type="Proteomes" id="UP000027731">
    <property type="component" value="Unassembled WGS sequence"/>
</dbReference>
<accession>A0A073JQQ5</accession>
<reference evidence="2 3" key="1">
    <citation type="submission" date="2014-06" db="EMBL/GenBank/DDBJ databases">
        <title>Genetic determinant of reutericyclin biosynthesis of Lactobacillus reuteri.</title>
        <authorList>
            <person name="Lin X."/>
            <person name="Duar R."/>
            <person name="Walter J."/>
            <person name="Gaenzle M."/>
        </authorList>
    </citation>
    <scope>NUCLEOTIDE SEQUENCE [LARGE SCALE GENOMIC DNA]</scope>
    <source>
        <strain evidence="2 3">LTH2584</strain>
    </source>
</reference>